<dbReference type="InterPro" id="IPR000160">
    <property type="entry name" value="GGDEF_dom"/>
</dbReference>
<dbReference type="CDD" id="cd01949">
    <property type="entry name" value="GGDEF"/>
    <property type="match status" value="1"/>
</dbReference>
<name>A0A9W6N6Y0_9HYPH</name>
<evidence type="ECO:0000256" key="2">
    <source>
        <dbReference type="ARBA" id="ARBA00034247"/>
    </source>
</evidence>
<dbReference type="Gene3D" id="3.30.70.270">
    <property type="match status" value="1"/>
</dbReference>
<evidence type="ECO:0000259" key="3">
    <source>
        <dbReference type="PROSITE" id="PS50887"/>
    </source>
</evidence>
<dbReference type="SUPFAM" id="SSF55073">
    <property type="entry name" value="Nucleotide cyclase"/>
    <property type="match status" value="1"/>
</dbReference>
<evidence type="ECO:0000313" key="5">
    <source>
        <dbReference type="Proteomes" id="UP001143309"/>
    </source>
</evidence>
<protein>
    <recommendedName>
        <fullName evidence="1">diguanylate cyclase</fullName>
        <ecNumber evidence="1">2.7.7.65</ecNumber>
    </recommendedName>
</protein>
<dbReference type="EC" id="2.7.7.65" evidence="1"/>
<sequence>MAFILSDTMRSTASEAQRMAQGDDEGARLRALDRYDILETPREETFDRITRLARRIFGTSTASVTLVDGHRQWFKAREGLDATETPRWPAFCHATVKRAAPLVVTDASIDPDFAENPFVVGDPRIRFYAGAPLMTPDGHAIGALCVIDQHPRAFGRAEVAILEDLAKIVMDEMELRLLATQDALTGVLSRRAFREEAERALRLAVRHGHDLSILMVDLDRFKSVNDRFGHAAGDAVLGRSAAACVGQLRGSDVIGRLGGEEFAIALPHAGARAALEVAERLRQAIVAETHTFGGATIQMTASFGVASRGPSSADVDELLRDADAALYLAKAQGRNRCVAAGSEERETEATGFSRVLKNGRILTGHGAAAVECTVRSLSGRGARIDVSSAAEVPERFDLAIGAEDLAHPCRVVRVAHRHIEVEFL</sequence>
<reference evidence="4" key="1">
    <citation type="journal article" date="2014" name="Int. J. Syst. Evol. Microbiol.">
        <title>Complete genome sequence of Corynebacterium casei LMG S-19264T (=DSM 44701T), isolated from a smear-ripened cheese.</title>
        <authorList>
            <consortium name="US DOE Joint Genome Institute (JGI-PGF)"/>
            <person name="Walter F."/>
            <person name="Albersmeier A."/>
            <person name="Kalinowski J."/>
            <person name="Ruckert C."/>
        </authorList>
    </citation>
    <scope>NUCLEOTIDE SEQUENCE</scope>
    <source>
        <strain evidence="4">VKM B-2748</strain>
    </source>
</reference>
<organism evidence="4 5">
    <name type="scientific">Methylopila turkensis</name>
    <dbReference type="NCBI Taxonomy" id="1437816"/>
    <lineage>
        <taxon>Bacteria</taxon>
        <taxon>Pseudomonadati</taxon>
        <taxon>Pseudomonadota</taxon>
        <taxon>Alphaproteobacteria</taxon>
        <taxon>Hyphomicrobiales</taxon>
        <taxon>Methylopilaceae</taxon>
        <taxon>Methylopila</taxon>
    </lineage>
</organism>
<keyword evidence="5" id="KW-1185">Reference proteome</keyword>
<gene>
    <name evidence="4" type="ORF">GCM10008174_15370</name>
</gene>
<dbReference type="InterPro" id="IPR029016">
    <property type="entry name" value="GAF-like_dom_sf"/>
</dbReference>
<dbReference type="Pfam" id="PF01590">
    <property type="entry name" value="GAF"/>
    <property type="match status" value="1"/>
</dbReference>
<dbReference type="SUPFAM" id="SSF55781">
    <property type="entry name" value="GAF domain-like"/>
    <property type="match status" value="1"/>
</dbReference>
<feature type="domain" description="GGDEF" evidence="3">
    <location>
        <begin position="209"/>
        <end position="342"/>
    </location>
</feature>
<dbReference type="Proteomes" id="UP001143309">
    <property type="component" value="Unassembled WGS sequence"/>
</dbReference>
<dbReference type="PROSITE" id="PS50887">
    <property type="entry name" value="GGDEF"/>
    <property type="match status" value="1"/>
</dbReference>
<dbReference type="InterPro" id="IPR043128">
    <property type="entry name" value="Rev_trsase/Diguanyl_cyclase"/>
</dbReference>
<reference evidence="4" key="2">
    <citation type="submission" date="2023-01" db="EMBL/GenBank/DDBJ databases">
        <authorList>
            <person name="Sun Q."/>
            <person name="Evtushenko L."/>
        </authorList>
    </citation>
    <scope>NUCLEOTIDE SEQUENCE</scope>
    <source>
        <strain evidence="4">VKM B-2748</strain>
    </source>
</reference>
<dbReference type="RefSeq" id="WP_271200289.1">
    <property type="nucleotide sequence ID" value="NZ_BSFL01000002.1"/>
</dbReference>
<dbReference type="NCBIfam" id="TIGR00254">
    <property type="entry name" value="GGDEF"/>
    <property type="match status" value="1"/>
</dbReference>
<evidence type="ECO:0000313" key="4">
    <source>
        <dbReference type="EMBL" id="GLK79796.1"/>
    </source>
</evidence>
<dbReference type="PANTHER" id="PTHR45138:SF9">
    <property type="entry name" value="DIGUANYLATE CYCLASE DGCM-RELATED"/>
    <property type="match status" value="1"/>
</dbReference>
<proteinExistence type="predicted"/>
<dbReference type="SMART" id="SM00065">
    <property type="entry name" value="GAF"/>
    <property type="match status" value="1"/>
</dbReference>
<dbReference type="GO" id="GO:0052621">
    <property type="term" value="F:diguanylate cyclase activity"/>
    <property type="evidence" value="ECO:0007669"/>
    <property type="project" value="UniProtKB-EC"/>
</dbReference>
<dbReference type="InterPro" id="IPR003018">
    <property type="entry name" value="GAF"/>
</dbReference>
<dbReference type="Pfam" id="PF00990">
    <property type="entry name" value="GGDEF"/>
    <property type="match status" value="1"/>
</dbReference>
<accession>A0A9W6N6Y0</accession>
<dbReference type="PANTHER" id="PTHR45138">
    <property type="entry name" value="REGULATORY COMPONENTS OF SENSORY TRANSDUCTION SYSTEM"/>
    <property type="match status" value="1"/>
</dbReference>
<dbReference type="InterPro" id="IPR050469">
    <property type="entry name" value="Diguanylate_Cyclase"/>
</dbReference>
<dbReference type="FunFam" id="3.30.70.270:FF:000001">
    <property type="entry name" value="Diguanylate cyclase domain protein"/>
    <property type="match status" value="1"/>
</dbReference>
<dbReference type="InterPro" id="IPR029787">
    <property type="entry name" value="Nucleotide_cyclase"/>
</dbReference>
<dbReference type="SMART" id="SM00267">
    <property type="entry name" value="GGDEF"/>
    <property type="match status" value="1"/>
</dbReference>
<comment type="catalytic activity">
    <reaction evidence="2">
        <text>2 GTP = 3',3'-c-di-GMP + 2 diphosphate</text>
        <dbReference type="Rhea" id="RHEA:24898"/>
        <dbReference type="ChEBI" id="CHEBI:33019"/>
        <dbReference type="ChEBI" id="CHEBI:37565"/>
        <dbReference type="ChEBI" id="CHEBI:58805"/>
        <dbReference type="EC" id="2.7.7.65"/>
    </reaction>
</comment>
<comment type="caution">
    <text evidence="4">The sequence shown here is derived from an EMBL/GenBank/DDBJ whole genome shotgun (WGS) entry which is preliminary data.</text>
</comment>
<evidence type="ECO:0000256" key="1">
    <source>
        <dbReference type="ARBA" id="ARBA00012528"/>
    </source>
</evidence>
<dbReference type="Gene3D" id="3.30.450.40">
    <property type="match status" value="1"/>
</dbReference>
<dbReference type="AlphaFoldDB" id="A0A9W6N6Y0"/>
<dbReference type="EMBL" id="BSFL01000002">
    <property type="protein sequence ID" value="GLK79796.1"/>
    <property type="molecule type" value="Genomic_DNA"/>
</dbReference>